<proteinExistence type="inferred from homology"/>
<gene>
    <name evidence="6 7" type="primary">xseB</name>
    <name evidence="7" type="ORF">DMP06_03495</name>
</gene>
<dbReference type="Proteomes" id="UP000269591">
    <property type="component" value="Unassembled WGS sequence"/>
</dbReference>
<dbReference type="RefSeq" id="WP_123208355.1">
    <property type="nucleotide sequence ID" value="NZ_JBHTHO010000001.1"/>
</dbReference>
<evidence type="ECO:0000256" key="3">
    <source>
        <dbReference type="ARBA" id="ARBA00022722"/>
    </source>
</evidence>
<keyword evidence="2 6" id="KW-0963">Cytoplasm</keyword>
<evidence type="ECO:0000256" key="5">
    <source>
        <dbReference type="ARBA" id="ARBA00022839"/>
    </source>
</evidence>
<dbReference type="EC" id="3.1.11.6" evidence="6"/>
<dbReference type="PANTHER" id="PTHR34137:SF1">
    <property type="entry name" value="EXODEOXYRIBONUCLEASE 7 SMALL SUBUNIT"/>
    <property type="match status" value="1"/>
</dbReference>
<evidence type="ECO:0000256" key="4">
    <source>
        <dbReference type="ARBA" id="ARBA00022801"/>
    </source>
</evidence>
<dbReference type="OrthoDB" id="3174734at2"/>
<evidence type="ECO:0000256" key="2">
    <source>
        <dbReference type="ARBA" id="ARBA00022490"/>
    </source>
</evidence>
<evidence type="ECO:0000313" key="7">
    <source>
        <dbReference type="EMBL" id="RNL41071.1"/>
    </source>
</evidence>
<dbReference type="HAMAP" id="MF_00337">
    <property type="entry name" value="Exonuc_7_S"/>
    <property type="match status" value="1"/>
</dbReference>
<comment type="similarity">
    <text evidence="1 6">Belongs to the XseB family.</text>
</comment>
<comment type="catalytic activity">
    <reaction evidence="6">
        <text>Exonucleolytic cleavage in either 5'- to 3'- or 3'- to 5'-direction to yield nucleoside 5'-phosphates.</text>
        <dbReference type="EC" id="3.1.11.6"/>
    </reaction>
</comment>
<dbReference type="GO" id="GO:0005829">
    <property type="term" value="C:cytosol"/>
    <property type="evidence" value="ECO:0007669"/>
    <property type="project" value="TreeGrafter"/>
</dbReference>
<dbReference type="Pfam" id="PF02609">
    <property type="entry name" value="Exonuc_VII_S"/>
    <property type="match status" value="1"/>
</dbReference>
<organism evidence="7 8">
    <name type="scientific">Slackia equolifaciens</name>
    <dbReference type="NCBI Taxonomy" id="498718"/>
    <lineage>
        <taxon>Bacteria</taxon>
        <taxon>Bacillati</taxon>
        <taxon>Actinomycetota</taxon>
        <taxon>Coriobacteriia</taxon>
        <taxon>Eggerthellales</taxon>
        <taxon>Eggerthellaceae</taxon>
        <taxon>Slackia</taxon>
    </lineage>
</organism>
<dbReference type="SUPFAM" id="SSF116842">
    <property type="entry name" value="XseB-like"/>
    <property type="match status" value="1"/>
</dbReference>
<dbReference type="PANTHER" id="PTHR34137">
    <property type="entry name" value="EXODEOXYRIBONUCLEASE 7 SMALL SUBUNIT"/>
    <property type="match status" value="1"/>
</dbReference>
<dbReference type="EMBL" id="QIBX01000003">
    <property type="protein sequence ID" value="RNL41071.1"/>
    <property type="molecule type" value="Genomic_DNA"/>
</dbReference>
<comment type="subcellular location">
    <subcellularLocation>
        <location evidence="6">Cytoplasm</location>
    </subcellularLocation>
</comment>
<dbReference type="NCBIfam" id="TIGR01280">
    <property type="entry name" value="xseB"/>
    <property type="match status" value="1"/>
</dbReference>
<comment type="subunit">
    <text evidence="6">Heterooligomer composed of large and small subunits.</text>
</comment>
<dbReference type="GO" id="GO:0006308">
    <property type="term" value="P:DNA catabolic process"/>
    <property type="evidence" value="ECO:0007669"/>
    <property type="project" value="UniProtKB-UniRule"/>
</dbReference>
<dbReference type="Gene3D" id="1.10.287.1040">
    <property type="entry name" value="Exonuclease VII, small subunit"/>
    <property type="match status" value="1"/>
</dbReference>
<comment type="function">
    <text evidence="6">Bidirectionally degrades single-stranded DNA into large acid-insoluble oligonucleotides, which are then degraded further into small acid-soluble oligonucleotides.</text>
</comment>
<protein>
    <recommendedName>
        <fullName evidence="6">Exodeoxyribonuclease 7 small subunit</fullName>
        <ecNumber evidence="6">3.1.11.6</ecNumber>
    </recommendedName>
    <alternativeName>
        <fullName evidence="6">Exodeoxyribonuclease VII small subunit</fullName>
        <shortName evidence="6">Exonuclease VII small subunit</shortName>
    </alternativeName>
</protein>
<name>A0A3N0B1R5_9ACTN</name>
<reference evidence="8" key="1">
    <citation type="submission" date="2018-05" db="EMBL/GenBank/DDBJ databases">
        <title>Genome Sequencing of selected type strains of the family Eggerthellaceae.</title>
        <authorList>
            <person name="Danylec N."/>
            <person name="Stoll D.A."/>
            <person name="Doetsch A."/>
            <person name="Huch M."/>
        </authorList>
    </citation>
    <scope>NUCLEOTIDE SEQUENCE [LARGE SCALE GENOMIC DNA]</scope>
    <source>
        <strain evidence="8">DSM 24851</strain>
    </source>
</reference>
<accession>A0A3N0B1R5</accession>
<comment type="caution">
    <text evidence="7">The sequence shown here is derived from an EMBL/GenBank/DDBJ whole genome shotgun (WGS) entry which is preliminary data.</text>
</comment>
<dbReference type="PIRSF" id="PIRSF006488">
    <property type="entry name" value="Exonuc_VII_S"/>
    <property type="match status" value="1"/>
</dbReference>
<keyword evidence="8" id="KW-1185">Reference proteome</keyword>
<dbReference type="InterPro" id="IPR037004">
    <property type="entry name" value="Exonuc_VII_ssu_sf"/>
</dbReference>
<evidence type="ECO:0000313" key="8">
    <source>
        <dbReference type="Proteomes" id="UP000269591"/>
    </source>
</evidence>
<keyword evidence="4 6" id="KW-0378">Hydrolase</keyword>
<keyword evidence="5 6" id="KW-0269">Exonuclease</keyword>
<sequence length="84" mass="9249">MEQNQAASLDQMTFRQEMAELDRIVSVLESNTLELEDSLASYERGVTLLADLKSRLSDAQQKVDVLMGQLDAPADDATTDTTLS</sequence>
<evidence type="ECO:0000256" key="1">
    <source>
        <dbReference type="ARBA" id="ARBA00009998"/>
    </source>
</evidence>
<dbReference type="AlphaFoldDB" id="A0A3N0B1R5"/>
<keyword evidence="3 6" id="KW-0540">Nuclease</keyword>
<evidence type="ECO:0000256" key="6">
    <source>
        <dbReference type="HAMAP-Rule" id="MF_00337"/>
    </source>
</evidence>
<dbReference type="GO" id="GO:0009318">
    <property type="term" value="C:exodeoxyribonuclease VII complex"/>
    <property type="evidence" value="ECO:0007669"/>
    <property type="project" value="UniProtKB-UniRule"/>
</dbReference>
<dbReference type="InterPro" id="IPR003761">
    <property type="entry name" value="Exonuc_VII_S"/>
</dbReference>
<dbReference type="GO" id="GO:0008855">
    <property type="term" value="F:exodeoxyribonuclease VII activity"/>
    <property type="evidence" value="ECO:0007669"/>
    <property type="project" value="UniProtKB-UniRule"/>
</dbReference>